<dbReference type="Gene3D" id="3.40.1110.10">
    <property type="entry name" value="Calcium-transporting ATPase, cytoplasmic domain N"/>
    <property type="match status" value="1"/>
</dbReference>
<evidence type="ECO:0000256" key="1">
    <source>
        <dbReference type="SAM" id="MobiDB-lite"/>
    </source>
</evidence>
<feature type="region of interest" description="Disordered" evidence="1">
    <location>
        <begin position="870"/>
        <end position="947"/>
    </location>
</feature>
<keyword evidence="3" id="KW-1185">Reference proteome</keyword>
<feature type="compositionally biased region" description="Polar residues" evidence="1">
    <location>
        <begin position="24"/>
        <end position="35"/>
    </location>
</feature>
<accession>A0A8H7ENX2</accession>
<dbReference type="InterPro" id="IPR023299">
    <property type="entry name" value="ATPase_P-typ_cyto_dom_N"/>
</dbReference>
<protein>
    <submittedName>
        <fullName evidence="2">Uncharacterized protein</fullName>
    </submittedName>
</protein>
<dbReference type="Gene3D" id="3.40.50.1000">
    <property type="entry name" value="HAD superfamily/HAD-like"/>
    <property type="match status" value="2"/>
</dbReference>
<sequence>MSTDNRGVPSTRSVSVVSFTSQTPLNNNEQLQPSDPQHLEESTPPDMPNTAGNDTTYFLLDINTPTEEIPDNGDNASVSSDSSSNSSSSSVSAQVVIDHGSSLPRLLEKRGAGHLLRRRDDESESDYAYSLTSARRDHDMTISSDRAQHGANISTERRSSVGGSAGDSISLKNGEAGEFSFDTSGKGKRPQWRSSTEHNENDSESIHRTRRMTVYMDEHEDLMDEIPSWDQERLRRQNVAHYISDDKDDHYVNETDANLSSRRKLKKKNLRALQADLQSHSWSRRESMEAHRHSGLSSDQALEKLLGIARQILEEEKAQIQPTVILLDLQISVIGDPYQYRVTAALVEAILVLLTTVWNGYLYRREQILTYWEMADRAATIIAALEHSGMNMVQDTKIPFIPSMTVAKVVRDGVVRIFPVNLLVEGDVVEMLYGDVAPGRMKYIHQLSSFDEVISRSNNETASSAPSKTDQTWKSDLQTREYYLAQDQTFKPSFFGIPPPTGLMEEYLQARGRHQFILLETPLEKNLRTALTQQRPTTVIANETRALQISKTEYEDDDEVDEFDVEAPPPTKDVELSPNAVWDRFCTLLTSWDNLSLTRSTNLFESLGSTTVICCLDREGTIANPFPTVEQLMFPNMEDDISYLDVEEDEDSPYGIRFEEQDWEQYLPCLKPLGLNFMLNTNCGVIQGRKRSEYHRRRSKLHVYGKTSCARQSCLCKMGKCIGFREEALQSFALRAEIYTFAPYHEILKTPRYQYNQYFSFEVPNALSTVFEERDSGSYQLLTDGHPSLVLDKCSDYWDGSSLQTMSETMEKKINDFFHNALVHDMQCIAYAYRPINTANGHRISFLNPSNDEQEDPGCAFVVLPYKSSSSDSSSSDNDSVSSDSSLSPPLSLENGAGESSTSRGQGRRQQTCKTTSETGEETSPSESDSTDYSFEEDEPVDEQEEETFYKEVVKGQIFLGMAAMCHRPKQNVVDFIEDLGLAGIRFVYFSPTAERESKAFAERLGLETDWNSCILLSSPDDENCGNGYLQTHDIKAQLPRGIDQIRPHIEDVDDIPLHVSLFAECTPRAMKEMIRIFQEYGEVVCCIGNALNIKNTESFALADVSIAMEPMHTRAQTKGRLSLNSRQPPLAVGASLVSLPCGLFMQYETSLYAVTQLIRDARRLLSCVRMVSMVFRESAF</sequence>
<dbReference type="EMBL" id="JABAYA010000078">
    <property type="protein sequence ID" value="KAF7726482.1"/>
    <property type="molecule type" value="Genomic_DNA"/>
</dbReference>
<dbReference type="InterPro" id="IPR036412">
    <property type="entry name" value="HAD-like_sf"/>
</dbReference>
<dbReference type="Pfam" id="PF13246">
    <property type="entry name" value="Cation_ATPase"/>
    <property type="match status" value="1"/>
</dbReference>
<feature type="compositionally biased region" description="Low complexity" evidence="1">
    <location>
        <begin position="10"/>
        <end position="23"/>
    </location>
</feature>
<feature type="compositionally biased region" description="Low complexity" evidence="1">
    <location>
        <begin position="870"/>
        <end position="893"/>
    </location>
</feature>
<proteinExistence type="predicted"/>
<dbReference type="InterPro" id="IPR039720">
    <property type="entry name" value="TMEM94"/>
</dbReference>
<feature type="region of interest" description="Disordered" evidence="1">
    <location>
        <begin position="1"/>
        <end position="94"/>
    </location>
</feature>
<dbReference type="PANTHER" id="PTHR13219:SF6">
    <property type="entry name" value="TRANSMEMBRANE PROTEIN 94"/>
    <property type="match status" value="1"/>
</dbReference>
<feature type="region of interest" description="Disordered" evidence="1">
    <location>
        <begin position="138"/>
        <end position="207"/>
    </location>
</feature>
<feature type="compositionally biased region" description="Basic and acidic residues" evidence="1">
    <location>
        <begin position="195"/>
        <end position="207"/>
    </location>
</feature>
<feature type="compositionally biased region" description="Low complexity" evidence="1">
    <location>
        <begin position="915"/>
        <end position="928"/>
    </location>
</feature>
<comment type="caution">
    <text evidence="2">The sequence shown here is derived from an EMBL/GenBank/DDBJ whole genome shotgun (WGS) entry which is preliminary data.</text>
</comment>
<feature type="compositionally biased region" description="Acidic residues" evidence="1">
    <location>
        <begin position="934"/>
        <end position="947"/>
    </location>
</feature>
<gene>
    <name evidence="2" type="ORF">EC973_008717</name>
</gene>
<dbReference type="SUPFAM" id="SSF81660">
    <property type="entry name" value="Metal cation-transporting ATPase, ATP-binding domain N"/>
    <property type="match status" value="1"/>
</dbReference>
<reference evidence="2" key="1">
    <citation type="submission" date="2020-01" db="EMBL/GenBank/DDBJ databases">
        <title>Genome Sequencing of Three Apophysomyces-Like Fungal Strains Confirms a Novel Fungal Genus in the Mucoromycota with divergent Burkholderia-like Endosymbiotic Bacteria.</title>
        <authorList>
            <person name="Stajich J.E."/>
            <person name="Macias A.M."/>
            <person name="Carter-House D."/>
            <person name="Lovett B."/>
            <person name="Kasson L.R."/>
            <person name="Berry K."/>
            <person name="Grigoriev I."/>
            <person name="Chang Y."/>
            <person name="Spatafora J."/>
            <person name="Kasson M.T."/>
        </authorList>
    </citation>
    <scope>NUCLEOTIDE SEQUENCE</scope>
    <source>
        <strain evidence="2">NRRL A-21654</strain>
    </source>
</reference>
<dbReference type="OrthoDB" id="5568754at2759"/>
<feature type="compositionally biased region" description="Low complexity" evidence="1">
    <location>
        <begin position="74"/>
        <end position="93"/>
    </location>
</feature>
<dbReference type="PANTHER" id="PTHR13219">
    <property type="entry name" value="TRANSMEMBRANE PROTEIN 94"/>
    <property type="match status" value="1"/>
</dbReference>
<dbReference type="InterPro" id="IPR023214">
    <property type="entry name" value="HAD_sf"/>
</dbReference>
<evidence type="ECO:0000313" key="3">
    <source>
        <dbReference type="Proteomes" id="UP000605846"/>
    </source>
</evidence>
<dbReference type="SUPFAM" id="SSF56784">
    <property type="entry name" value="HAD-like"/>
    <property type="match status" value="1"/>
</dbReference>
<dbReference type="GO" id="GO:0000166">
    <property type="term" value="F:nucleotide binding"/>
    <property type="evidence" value="ECO:0007669"/>
    <property type="project" value="InterPro"/>
</dbReference>
<dbReference type="Proteomes" id="UP000605846">
    <property type="component" value="Unassembled WGS sequence"/>
</dbReference>
<name>A0A8H7ENX2_9FUNG</name>
<dbReference type="Gene3D" id="1.20.1110.10">
    <property type="entry name" value="Calcium-transporting ATPase, transmembrane domain"/>
    <property type="match status" value="1"/>
</dbReference>
<evidence type="ECO:0000313" key="2">
    <source>
        <dbReference type="EMBL" id="KAF7726482.1"/>
    </source>
</evidence>
<organism evidence="2 3">
    <name type="scientific">Apophysomyces ossiformis</name>
    <dbReference type="NCBI Taxonomy" id="679940"/>
    <lineage>
        <taxon>Eukaryota</taxon>
        <taxon>Fungi</taxon>
        <taxon>Fungi incertae sedis</taxon>
        <taxon>Mucoromycota</taxon>
        <taxon>Mucoromycotina</taxon>
        <taxon>Mucoromycetes</taxon>
        <taxon>Mucorales</taxon>
        <taxon>Mucorineae</taxon>
        <taxon>Mucoraceae</taxon>
        <taxon>Apophysomyces</taxon>
    </lineage>
</organism>
<dbReference type="AlphaFoldDB" id="A0A8H7ENX2"/>
<feature type="compositionally biased region" description="Polar residues" evidence="1">
    <location>
        <begin position="898"/>
        <end position="914"/>
    </location>
</feature>